<reference evidence="1 2" key="1">
    <citation type="submission" date="2018-04" db="EMBL/GenBank/DDBJ databases">
        <title>Thalassorhabdus spongiae gen. nov., sp. nov., isolated from a marine sponge in South-West Iceland.</title>
        <authorList>
            <person name="Knobloch S."/>
            <person name="Daussin A."/>
            <person name="Johannsson R."/>
            <person name="Marteinsson V.T."/>
        </authorList>
    </citation>
    <scope>NUCLEOTIDE SEQUENCE [LARGE SCALE GENOMIC DNA]</scope>
    <source>
        <strain evidence="1 2">Hp12</strain>
    </source>
</reference>
<accession>A0A2V1GUG5</accession>
<name>A0A2V1GUG5_9GAMM</name>
<organism evidence="1 2">
    <name type="scientific">Pelagibaculum spongiae</name>
    <dbReference type="NCBI Taxonomy" id="2080658"/>
    <lineage>
        <taxon>Bacteria</taxon>
        <taxon>Pseudomonadati</taxon>
        <taxon>Pseudomonadota</taxon>
        <taxon>Gammaproteobacteria</taxon>
        <taxon>Oceanospirillales</taxon>
        <taxon>Pelagibaculum</taxon>
    </lineage>
</organism>
<protein>
    <submittedName>
        <fullName evidence="1">Uncharacterized protein</fullName>
    </submittedName>
</protein>
<sequence length="66" mass="7365">MGNSSGYFKKAGGYCAKKSAKKPLSQTLFILRILRKISIAVGNFSESGSFVIQRLSFYHYSFCCLD</sequence>
<dbReference type="EMBL" id="QDDL01000008">
    <property type="protein sequence ID" value="PVZ66317.1"/>
    <property type="molecule type" value="Genomic_DNA"/>
</dbReference>
<dbReference type="Proteomes" id="UP000244906">
    <property type="component" value="Unassembled WGS sequence"/>
</dbReference>
<evidence type="ECO:0000313" key="2">
    <source>
        <dbReference type="Proteomes" id="UP000244906"/>
    </source>
</evidence>
<evidence type="ECO:0000313" key="1">
    <source>
        <dbReference type="EMBL" id="PVZ66317.1"/>
    </source>
</evidence>
<gene>
    <name evidence="1" type="ORF">DC094_16590</name>
</gene>
<dbReference type="AlphaFoldDB" id="A0A2V1GUG5"/>
<proteinExistence type="predicted"/>
<keyword evidence="2" id="KW-1185">Reference proteome</keyword>
<comment type="caution">
    <text evidence="1">The sequence shown here is derived from an EMBL/GenBank/DDBJ whole genome shotgun (WGS) entry which is preliminary data.</text>
</comment>